<dbReference type="NCBIfam" id="NF038231">
    <property type="entry name" value="MBL_Geo_Pelo"/>
    <property type="match status" value="1"/>
</dbReference>
<dbReference type="Proteomes" id="UP000636888">
    <property type="component" value="Unassembled WGS sequence"/>
</dbReference>
<dbReference type="PANTHER" id="PTHR42663:SF6">
    <property type="entry name" value="HYDROLASE C777.06C-RELATED"/>
    <property type="match status" value="1"/>
</dbReference>
<dbReference type="InterPro" id="IPR036866">
    <property type="entry name" value="RibonucZ/Hydroxyglut_hydro"/>
</dbReference>
<dbReference type="RefSeq" id="WP_199385409.1">
    <property type="nucleotide sequence ID" value="NZ_JAEMHM010000014.1"/>
</dbReference>
<name>A0A8J7M0S3_9BACT</name>
<protein>
    <submittedName>
        <fullName evidence="2">MBL fold metallo-hydrolase</fullName>
    </submittedName>
</protein>
<dbReference type="PANTHER" id="PTHR42663">
    <property type="entry name" value="HYDROLASE C777.06C-RELATED-RELATED"/>
    <property type="match status" value="1"/>
</dbReference>
<gene>
    <name evidence="2" type="ORF">JFN93_17425</name>
</gene>
<keyword evidence="3" id="KW-1185">Reference proteome</keyword>
<dbReference type="AlphaFoldDB" id="A0A8J7M0S3"/>
<dbReference type="InterPro" id="IPR001279">
    <property type="entry name" value="Metallo-B-lactamas"/>
</dbReference>
<comment type="caution">
    <text evidence="2">The sequence shown here is derived from an EMBL/GenBank/DDBJ whole genome shotgun (WGS) entry which is preliminary data.</text>
</comment>
<organism evidence="2 3">
    <name type="scientific">Geomesophilobacter sediminis</name>
    <dbReference type="NCBI Taxonomy" id="2798584"/>
    <lineage>
        <taxon>Bacteria</taxon>
        <taxon>Pseudomonadati</taxon>
        <taxon>Thermodesulfobacteriota</taxon>
        <taxon>Desulfuromonadia</taxon>
        <taxon>Geobacterales</taxon>
        <taxon>Geobacteraceae</taxon>
        <taxon>Geomesophilobacter</taxon>
    </lineage>
</organism>
<dbReference type="SMART" id="SM00849">
    <property type="entry name" value="Lactamase_B"/>
    <property type="match status" value="1"/>
</dbReference>
<dbReference type="SUPFAM" id="SSF56281">
    <property type="entry name" value="Metallo-hydrolase/oxidoreductase"/>
    <property type="match status" value="1"/>
</dbReference>
<accession>A0A8J7M0S3</accession>
<sequence>MIITILGSGTSTGVPMVGCHCRVCGSDDPRDNRTRASILVQSGAQYILVDTCTDFRRQALREGLPRVDAVLFTHTHADHINGIDDLRGFHFLHRKLIPCYGSADTLQKVRATFNYIFDDLTSEGYSPLLEAFPIETALDLFGCHIVPIPLNHGAYPATGYRFDNAAYLTDCSSIPDRSMELLQGLDLLVIDALRYTPHPNHFNVEGALQVIEKLRPRRALLTHLTHEVLHADGERLPQGVEFAYDGMRIEL</sequence>
<dbReference type="Gene3D" id="3.60.15.10">
    <property type="entry name" value="Ribonuclease Z/Hydroxyacylglutathione hydrolase-like"/>
    <property type="match status" value="1"/>
</dbReference>
<feature type="domain" description="Metallo-beta-lactamase" evidence="1">
    <location>
        <begin position="34"/>
        <end position="226"/>
    </location>
</feature>
<dbReference type="Pfam" id="PF12706">
    <property type="entry name" value="Lactamase_B_2"/>
    <property type="match status" value="1"/>
</dbReference>
<proteinExistence type="predicted"/>
<evidence type="ECO:0000313" key="2">
    <source>
        <dbReference type="EMBL" id="MBJ6726495.1"/>
    </source>
</evidence>
<dbReference type="EMBL" id="JAEMHM010000014">
    <property type="protein sequence ID" value="MBJ6726495.1"/>
    <property type="molecule type" value="Genomic_DNA"/>
</dbReference>
<reference evidence="2" key="1">
    <citation type="submission" date="2020-12" db="EMBL/GenBank/DDBJ databases">
        <title>Geomonas sp. Red875, isolated from river sediment.</title>
        <authorList>
            <person name="Xu Z."/>
            <person name="Zhang Z."/>
            <person name="Masuda Y."/>
            <person name="Itoh H."/>
            <person name="Senoo K."/>
        </authorList>
    </citation>
    <scope>NUCLEOTIDE SEQUENCE</scope>
    <source>
        <strain evidence="2">Red875</strain>
    </source>
</reference>
<dbReference type="CDD" id="cd16279">
    <property type="entry name" value="metallo-hydrolase-like_MBL-fold"/>
    <property type="match status" value="1"/>
</dbReference>
<evidence type="ECO:0000313" key="3">
    <source>
        <dbReference type="Proteomes" id="UP000636888"/>
    </source>
</evidence>
<evidence type="ECO:0000259" key="1">
    <source>
        <dbReference type="SMART" id="SM00849"/>
    </source>
</evidence>